<gene>
    <name evidence="2" type="ORF">AAF712_009982</name>
</gene>
<dbReference type="Pfam" id="PF00561">
    <property type="entry name" value="Abhydrolase_1"/>
    <property type="match status" value="1"/>
</dbReference>
<dbReference type="InterPro" id="IPR000073">
    <property type="entry name" value="AB_hydrolase_1"/>
</dbReference>
<dbReference type="PRINTS" id="PR00412">
    <property type="entry name" value="EPOXHYDRLASE"/>
</dbReference>
<proteinExistence type="predicted"/>
<name>A0ABR2ZN41_9AGAR</name>
<feature type="domain" description="AB hydrolase-1" evidence="1">
    <location>
        <begin position="29"/>
        <end position="313"/>
    </location>
</feature>
<dbReference type="Proteomes" id="UP001437256">
    <property type="component" value="Unassembled WGS sequence"/>
</dbReference>
<accession>A0ABR2ZN41</accession>
<evidence type="ECO:0000259" key="1">
    <source>
        <dbReference type="Pfam" id="PF00561"/>
    </source>
</evidence>
<dbReference type="InterPro" id="IPR029058">
    <property type="entry name" value="AB_hydrolase_fold"/>
</dbReference>
<keyword evidence="3" id="KW-1185">Reference proteome</keyword>
<comment type="caution">
    <text evidence="2">The sequence shown here is derived from an EMBL/GenBank/DDBJ whole genome shotgun (WGS) entry which is preliminary data.</text>
</comment>
<reference evidence="2 3" key="1">
    <citation type="submission" date="2024-05" db="EMBL/GenBank/DDBJ databases">
        <title>A draft genome resource for the thread blight pathogen Marasmius tenuissimus strain MS-2.</title>
        <authorList>
            <person name="Yulfo-Soto G.E."/>
            <person name="Baruah I.K."/>
            <person name="Amoako-Attah I."/>
            <person name="Bukari Y."/>
            <person name="Meinhardt L.W."/>
            <person name="Bailey B.A."/>
            <person name="Cohen S.P."/>
        </authorList>
    </citation>
    <scope>NUCLEOTIDE SEQUENCE [LARGE SCALE GENOMIC DNA]</scope>
    <source>
        <strain evidence="2 3">MS-2</strain>
    </source>
</reference>
<dbReference type="InterPro" id="IPR000639">
    <property type="entry name" value="Epox_hydrolase-like"/>
</dbReference>
<dbReference type="Gene3D" id="3.40.50.1820">
    <property type="entry name" value="alpha/beta hydrolase"/>
    <property type="match status" value="1"/>
</dbReference>
<dbReference type="EMBL" id="JBBXMP010000088">
    <property type="protein sequence ID" value="KAL0063075.1"/>
    <property type="molecule type" value="Genomic_DNA"/>
</dbReference>
<evidence type="ECO:0000313" key="2">
    <source>
        <dbReference type="EMBL" id="KAL0063075.1"/>
    </source>
</evidence>
<dbReference type="InterPro" id="IPR050266">
    <property type="entry name" value="AB_hydrolase_sf"/>
</dbReference>
<dbReference type="PANTHER" id="PTHR43798:SF33">
    <property type="entry name" value="HYDROLASE, PUTATIVE (AFU_ORTHOLOGUE AFUA_2G14860)-RELATED"/>
    <property type="match status" value="1"/>
</dbReference>
<evidence type="ECO:0000313" key="3">
    <source>
        <dbReference type="Proteomes" id="UP001437256"/>
    </source>
</evidence>
<protein>
    <recommendedName>
        <fullName evidence="1">AB hydrolase-1 domain-containing protein</fullName>
    </recommendedName>
</protein>
<dbReference type="PANTHER" id="PTHR43798">
    <property type="entry name" value="MONOACYLGLYCEROL LIPASE"/>
    <property type="match status" value="1"/>
</dbReference>
<organism evidence="2 3">
    <name type="scientific">Marasmius tenuissimus</name>
    <dbReference type="NCBI Taxonomy" id="585030"/>
    <lineage>
        <taxon>Eukaryota</taxon>
        <taxon>Fungi</taxon>
        <taxon>Dikarya</taxon>
        <taxon>Basidiomycota</taxon>
        <taxon>Agaricomycotina</taxon>
        <taxon>Agaricomycetes</taxon>
        <taxon>Agaricomycetidae</taxon>
        <taxon>Agaricales</taxon>
        <taxon>Marasmiineae</taxon>
        <taxon>Marasmiaceae</taxon>
        <taxon>Marasmius</taxon>
    </lineage>
</organism>
<sequence>MDPTLYTSLVTRRGFDYTYYHSRASGDRPTLLFIHGFPSTSEGWRKQIEYFQPLGYGILAPDMLGSGRSSRPLELEDYKLNLVASDMVEILGAEGLEEVVGIGHDWGCVVLSRLSILYPERFLGFVWLGSSFMDPVTEHFDLDSLMRTTRESLGHESYGFWKFFQRRDAADVVQDHVDSFLQLMYPKDPSYWLVYMALPGKTDQWIEDDMQPGYPSYMSEADIANARRSVLENGGIRASLSWYISQLENTDLEDNMALPKERWYIQQPSFYAIGLRDAICPSQRGKTTMEKYARAEVRVAEFETGHWIHLEAPSLLNRELEAWLTELAGT</sequence>
<dbReference type="SUPFAM" id="SSF53474">
    <property type="entry name" value="alpha/beta-Hydrolases"/>
    <property type="match status" value="1"/>
</dbReference>